<feature type="region of interest" description="Disordered" evidence="1">
    <location>
        <begin position="54"/>
        <end position="77"/>
    </location>
</feature>
<evidence type="ECO:0000256" key="1">
    <source>
        <dbReference type="SAM" id="MobiDB-lite"/>
    </source>
</evidence>
<dbReference type="EMBL" id="CAXKWB010005707">
    <property type="protein sequence ID" value="CAL4079481.1"/>
    <property type="molecule type" value="Genomic_DNA"/>
</dbReference>
<feature type="compositionally biased region" description="Polar residues" evidence="1">
    <location>
        <begin position="95"/>
        <end position="106"/>
    </location>
</feature>
<proteinExistence type="predicted"/>
<dbReference type="Proteomes" id="UP001497623">
    <property type="component" value="Unassembled WGS sequence"/>
</dbReference>
<organism evidence="2 3">
    <name type="scientific">Meganyctiphanes norvegica</name>
    <name type="common">Northern krill</name>
    <name type="synonym">Thysanopoda norvegica</name>
    <dbReference type="NCBI Taxonomy" id="48144"/>
    <lineage>
        <taxon>Eukaryota</taxon>
        <taxon>Metazoa</taxon>
        <taxon>Ecdysozoa</taxon>
        <taxon>Arthropoda</taxon>
        <taxon>Crustacea</taxon>
        <taxon>Multicrustacea</taxon>
        <taxon>Malacostraca</taxon>
        <taxon>Eumalacostraca</taxon>
        <taxon>Eucarida</taxon>
        <taxon>Euphausiacea</taxon>
        <taxon>Euphausiidae</taxon>
        <taxon>Meganyctiphanes</taxon>
    </lineage>
</organism>
<comment type="caution">
    <text evidence="2">The sequence shown here is derived from an EMBL/GenBank/DDBJ whole genome shotgun (WGS) entry which is preliminary data.</text>
</comment>
<keyword evidence="3" id="KW-1185">Reference proteome</keyword>
<feature type="region of interest" description="Disordered" evidence="1">
    <location>
        <begin position="87"/>
        <end position="106"/>
    </location>
</feature>
<feature type="compositionally biased region" description="Polar residues" evidence="1">
    <location>
        <begin position="67"/>
        <end position="77"/>
    </location>
</feature>
<protein>
    <submittedName>
        <fullName evidence="2">Uncharacterized protein</fullName>
    </submittedName>
</protein>
<feature type="non-terminal residue" evidence="2">
    <location>
        <position position="106"/>
    </location>
</feature>
<evidence type="ECO:0000313" key="2">
    <source>
        <dbReference type="EMBL" id="CAL4079481.1"/>
    </source>
</evidence>
<accession>A0AAV2QCW9</accession>
<sequence>MYGDMFNLLQGTFIFIATCCTRTVFKEVKDWLSPKISGQCNTCLQLCQKNPTSGEECGDEHPRHSIKVTNSNGQDNSVTNNLDNIESSMPMLPSNAANNFQPQDNI</sequence>
<name>A0AAV2QCW9_MEGNR</name>
<dbReference type="AlphaFoldDB" id="A0AAV2QCW9"/>
<evidence type="ECO:0000313" key="3">
    <source>
        <dbReference type="Proteomes" id="UP001497623"/>
    </source>
</evidence>
<gene>
    <name evidence="2" type="ORF">MNOR_LOCUS11027</name>
</gene>
<reference evidence="2 3" key="1">
    <citation type="submission" date="2024-05" db="EMBL/GenBank/DDBJ databases">
        <authorList>
            <person name="Wallberg A."/>
        </authorList>
    </citation>
    <scope>NUCLEOTIDE SEQUENCE [LARGE SCALE GENOMIC DNA]</scope>
</reference>